<dbReference type="InParanoid" id="A0A1B6PD26"/>
<evidence type="ECO:0000313" key="3">
    <source>
        <dbReference type="EMBL" id="OQU83973.1"/>
    </source>
</evidence>
<dbReference type="AlphaFoldDB" id="A0A1B6PD26"/>
<evidence type="ECO:0000313" key="2">
    <source>
        <dbReference type="EMBL" id="KXG23435.1"/>
    </source>
</evidence>
<protein>
    <submittedName>
        <fullName evidence="2">Uncharacterized protein</fullName>
    </submittedName>
</protein>
<dbReference type="Proteomes" id="UP000000768">
    <property type="component" value="Chromosome 8"/>
</dbReference>
<keyword evidence="1" id="KW-0812">Transmembrane</keyword>
<keyword evidence="1" id="KW-1133">Transmembrane helix</keyword>
<reference evidence="4" key="3">
    <citation type="journal article" date="2018" name="Plant J.">
        <title>The Sorghum bicolor reference genome: improved assembly, gene annotations, a transcriptome atlas, and signatures of genome organization.</title>
        <authorList>
            <person name="McCormick R.F."/>
            <person name="Truong S.K."/>
            <person name="Sreedasyam A."/>
            <person name="Jenkins J."/>
            <person name="Shu S."/>
            <person name="Sims D."/>
            <person name="Kennedy M."/>
            <person name="Amirebrahimi M."/>
            <person name="Weers B.D."/>
            <person name="McKinley B."/>
            <person name="Mattison A."/>
            <person name="Morishige D.T."/>
            <person name="Grimwood J."/>
            <person name="Schmutz J."/>
            <person name="Mullet J.E."/>
        </authorList>
    </citation>
    <scope>NUCLEOTIDE SEQUENCE [LARGE SCALE GENOMIC DNA]</scope>
    <source>
        <strain evidence="4">cv. BTx623</strain>
    </source>
</reference>
<dbReference type="EMBL" id="CM000767">
    <property type="protein sequence ID" value="KXG23435.1"/>
    <property type="molecule type" value="Genomic_DNA"/>
</dbReference>
<sequence>MFNNFVFLQVLISMIALVIQYIQYRLMPYLVVCNYQDRIIVQEILLTTPQWTPQTMTIKVENPTTTAMFH</sequence>
<organism evidence="2 4">
    <name type="scientific">Sorghum bicolor</name>
    <name type="common">Sorghum</name>
    <name type="synonym">Sorghum vulgare</name>
    <dbReference type="NCBI Taxonomy" id="4558"/>
    <lineage>
        <taxon>Eukaryota</taxon>
        <taxon>Viridiplantae</taxon>
        <taxon>Streptophyta</taxon>
        <taxon>Embryophyta</taxon>
        <taxon>Tracheophyta</taxon>
        <taxon>Spermatophyta</taxon>
        <taxon>Magnoliopsida</taxon>
        <taxon>Liliopsida</taxon>
        <taxon>Poales</taxon>
        <taxon>Poaceae</taxon>
        <taxon>PACMAD clade</taxon>
        <taxon>Panicoideae</taxon>
        <taxon>Andropogonodae</taxon>
        <taxon>Andropogoneae</taxon>
        <taxon>Sorghinae</taxon>
        <taxon>Sorghum</taxon>
    </lineage>
</organism>
<dbReference type="EMBL" id="CM000764">
    <property type="protein sequence ID" value="OQU83973.1"/>
    <property type="molecule type" value="Genomic_DNA"/>
</dbReference>
<evidence type="ECO:0000256" key="1">
    <source>
        <dbReference type="SAM" id="Phobius"/>
    </source>
</evidence>
<dbReference type="Proteomes" id="UP000000768">
    <property type="component" value="Chromosome 5"/>
</dbReference>
<proteinExistence type="predicted"/>
<keyword evidence="1" id="KW-0472">Membrane</keyword>
<feature type="transmembrane region" description="Helical" evidence="1">
    <location>
        <begin position="6"/>
        <end position="22"/>
    </location>
</feature>
<evidence type="ECO:0000313" key="4">
    <source>
        <dbReference type="Proteomes" id="UP000000768"/>
    </source>
</evidence>
<accession>A0A1B6PD26</accession>
<keyword evidence="4" id="KW-1185">Reference proteome</keyword>
<name>A0A1B6PD26_SORBI</name>
<dbReference type="Gramene" id="OQU83973">
    <property type="protein sequence ID" value="OQU83973"/>
    <property type="gene ID" value="SORBI_3005G208350"/>
</dbReference>
<reference evidence="2" key="2">
    <citation type="submission" date="2017-02" db="EMBL/GenBank/DDBJ databases">
        <title>WGS assembly of Sorghum bicolor.</title>
        <authorList>
            <person name="Paterson A."/>
            <person name="Mullet J."/>
            <person name="Bowers J."/>
            <person name="Bruggmann R."/>
            <person name="Dubchak I."/>
            <person name="Grimwood J."/>
            <person name="Gundlach H."/>
            <person name="Haberer G."/>
            <person name="Hellsten U."/>
            <person name="Mitros T."/>
            <person name="Poliakov A."/>
            <person name="Schmutz J."/>
            <person name="Spannagl M."/>
            <person name="Tang H."/>
            <person name="Wang X."/>
            <person name="Wicker T."/>
            <person name="Bharti A."/>
            <person name="Chapman J."/>
            <person name="Feltus F."/>
            <person name="Gowik U."/>
            <person name="Grigoriev I."/>
            <person name="Lyons E."/>
            <person name="Maher C."/>
            <person name="Martis M."/>
            <person name="Narechania A."/>
            <person name="Otillar R."/>
            <person name="Penning B."/>
            <person name="Salamov A."/>
            <person name="Wang Y."/>
            <person name="Zhang L."/>
            <person name="Carpita N."/>
            <person name="Freeling M."/>
            <person name="Gingle A."/>
            <person name="Hash C."/>
            <person name="Keller B."/>
            <person name="Klein P."/>
            <person name="Kresovich S."/>
            <person name="Mccann M."/>
            <person name="Ming R."/>
            <person name="Peterson D."/>
            <person name="Rahman M."/>
            <person name="Ware D."/>
            <person name="Westhoff P."/>
            <person name="Mayer K."/>
            <person name="Messing J."/>
            <person name="Sims D."/>
            <person name="Jenkins J."/>
            <person name="Shu S."/>
            <person name="Rokhsar D."/>
        </authorList>
    </citation>
    <scope>NUCLEOTIDE SEQUENCE</scope>
</reference>
<gene>
    <name evidence="3" type="ORF">SORBI_3005G208350</name>
    <name evidence="2" type="ORF">SORBI_3008G094900</name>
</gene>
<reference evidence="2 4" key="1">
    <citation type="journal article" date="2009" name="Nature">
        <title>The Sorghum bicolor genome and the diversification of grasses.</title>
        <authorList>
            <person name="Paterson A.H."/>
            <person name="Bowers J.E."/>
            <person name="Bruggmann R."/>
            <person name="Dubchak I."/>
            <person name="Grimwood J."/>
            <person name="Gundlach H."/>
            <person name="Haberer G."/>
            <person name="Hellsten U."/>
            <person name="Mitros T."/>
            <person name="Poliakov A."/>
            <person name="Schmutz J."/>
            <person name="Spannagl M."/>
            <person name="Tang H."/>
            <person name="Wang X."/>
            <person name="Wicker T."/>
            <person name="Bharti A.K."/>
            <person name="Chapman J."/>
            <person name="Feltus F.A."/>
            <person name="Gowik U."/>
            <person name="Grigoriev I.V."/>
            <person name="Lyons E."/>
            <person name="Maher C.A."/>
            <person name="Martis M."/>
            <person name="Narechania A."/>
            <person name="Otillar R.P."/>
            <person name="Penning B.W."/>
            <person name="Salamov A.A."/>
            <person name="Wang Y."/>
            <person name="Zhang L."/>
            <person name="Carpita N.C."/>
            <person name="Freeling M."/>
            <person name="Gingle A.R."/>
            <person name="Hash C.T."/>
            <person name="Keller B."/>
            <person name="Klein P."/>
            <person name="Kresovich S."/>
            <person name="McCann M.C."/>
            <person name="Ming R."/>
            <person name="Peterson D.G."/>
            <person name="Mehboob-ur-Rahman"/>
            <person name="Ware D."/>
            <person name="Westhoff P."/>
            <person name="Mayer K.F."/>
            <person name="Messing J."/>
            <person name="Rokhsar D.S."/>
        </authorList>
    </citation>
    <scope>NUCLEOTIDE SEQUENCE [LARGE SCALE GENOMIC DNA]</scope>
    <source>
        <strain evidence="4">cv. BTx623</strain>
    </source>
</reference>
<dbReference type="Gramene" id="KXG23435">
    <property type="protein sequence ID" value="KXG23435"/>
    <property type="gene ID" value="SORBI_3008G094900"/>
</dbReference>